<dbReference type="Proteomes" id="UP000019678">
    <property type="component" value="Unassembled WGS sequence"/>
</dbReference>
<gene>
    <name evidence="2" type="ORF">CAP_0079</name>
</gene>
<dbReference type="STRING" id="1192034.CAP_0079"/>
<sequence>MKKRAGEVHGTRGERRTMERAPRIRQGPLPPPALGHAAPGSRGGRGGCRAGHAEELAQVPGTR</sequence>
<name>A0A017TJI0_9BACT</name>
<evidence type="ECO:0000256" key="1">
    <source>
        <dbReference type="SAM" id="MobiDB-lite"/>
    </source>
</evidence>
<proteinExistence type="predicted"/>
<accession>A0A017TJI0</accession>
<protein>
    <submittedName>
        <fullName evidence="2">Uncharacterized protein</fullName>
    </submittedName>
</protein>
<organism evidence="2 3">
    <name type="scientific">Chondromyces apiculatus DSM 436</name>
    <dbReference type="NCBI Taxonomy" id="1192034"/>
    <lineage>
        <taxon>Bacteria</taxon>
        <taxon>Pseudomonadati</taxon>
        <taxon>Myxococcota</taxon>
        <taxon>Polyangia</taxon>
        <taxon>Polyangiales</taxon>
        <taxon>Polyangiaceae</taxon>
        <taxon>Chondromyces</taxon>
    </lineage>
</organism>
<dbReference type="AlphaFoldDB" id="A0A017TJI0"/>
<feature type="compositionally biased region" description="Basic and acidic residues" evidence="1">
    <location>
        <begin position="1"/>
        <end position="22"/>
    </location>
</feature>
<comment type="caution">
    <text evidence="2">The sequence shown here is derived from an EMBL/GenBank/DDBJ whole genome shotgun (WGS) entry which is preliminary data.</text>
</comment>
<dbReference type="EMBL" id="ASRX01000001">
    <property type="protein sequence ID" value="EYF08995.1"/>
    <property type="molecule type" value="Genomic_DNA"/>
</dbReference>
<feature type="region of interest" description="Disordered" evidence="1">
    <location>
        <begin position="1"/>
        <end position="63"/>
    </location>
</feature>
<evidence type="ECO:0000313" key="3">
    <source>
        <dbReference type="Proteomes" id="UP000019678"/>
    </source>
</evidence>
<evidence type="ECO:0000313" key="2">
    <source>
        <dbReference type="EMBL" id="EYF08995.1"/>
    </source>
</evidence>
<reference evidence="2 3" key="1">
    <citation type="submission" date="2013-05" db="EMBL/GenBank/DDBJ databases">
        <title>Genome assembly of Chondromyces apiculatus DSM 436.</title>
        <authorList>
            <person name="Sharma G."/>
            <person name="Khatri I."/>
            <person name="Kaur C."/>
            <person name="Mayilraj S."/>
            <person name="Subramanian S."/>
        </authorList>
    </citation>
    <scope>NUCLEOTIDE SEQUENCE [LARGE SCALE GENOMIC DNA]</scope>
    <source>
        <strain evidence="2 3">DSM 436</strain>
    </source>
</reference>
<keyword evidence="3" id="KW-1185">Reference proteome</keyword>